<evidence type="ECO:0000313" key="2">
    <source>
        <dbReference type="EnsemblPlants" id="HORVU.MOREX.r3.4HG0385500.1.CDS1"/>
    </source>
</evidence>
<evidence type="ECO:0000256" key="1">
    <source>
        <dbReference type="SAM" id="MobiDB-lite"/>
    </source>
</evidence>
<organism evidence="2 3">
    <name type="scientific">Hordeum vulgare subsp. vulgare</name>
    <name type="common">Domesticated barley</name>
    <dbReference type="NCBI Taxonomy" id="112509"/>
    <lineage>
        <taxon>Eukaryota</taxon>
        <taxon>Viridiplantae</taxon>
        <taxon>Streptophyta</taxon>
        <taxon>Embryophyta</taxon>
        <taxon>Tracheophyta</taxon>
        <taxon>Spermatophyta</taxon>
        <taxon>Magnoliopsida</taxon>
        <taxon>Liliopsida</taxon>
        <taxon>Poales</taxon>
        <taxon>Poaceae</taxon>
        <taxon>BOP clade</taxon>
        <taxon>Pooideae</taxon>
        <taxon>Triticodae</taxon>
        <taxon>Triticeae</taxon>
        <taxon>Hordeinae</taxon>
        <taxon>Hordeum</taxon>
    </lineage>
</organism>
<reference evidence="3" key="1">
    <citation type="journal article" date="2012" name="Nature">
        <title>A physical, genetic and functional sequence assembly of the barley genome.</title>
        <authorList>
            <consortium name="The International Barley Genome Sequencing Consortium"/>
            <person name="Mayer K.F."/>
            <person name="Waugh R."/>
            <person name="Brown J.W."/>
            <person name="Schulman A."/>
            <person name="Langridge P."/>
            <person name="Platzer M."/>
            <person name="Fincher G.B."/>
            <person name="Muehlbauer G.J."/>
            <person name="Sato K."/>
            <person name="Close T.J."/>
            <person name="Wise R.P."/>
            <person name="Stein N."/>
        </authorList>
    </citation>
    <scope>NUCLEOTIDE SEQUENCE [LARGE SCALE GENOMIC DNA]</scope>
    <source>
        <strain evidence="3">cv. Morex</strain>
    </source>
</reference>
<proteinExistence type="predicted"/>
<evidence type="ECO:0000313" key="3">
    <source>
        <dbReference type="Proteomes" id="UP000011116"/>
    </source>
</evidence>
<accession>A0A8I6X2N0</accession>
<dbReference type="AlphaFoldDB" id="A0A8I6X2N0"/>
<reference evidence="2" key="2">
    <citation type="submission" date="2020-10" db="EMBL/GenBank/DDBJ databases">
        <authorList>
            <person name="Scholz U."/>
            <person name="Mascher M."/>
            <person name="Fiebig A."/>
        </authorList>
    </citation>
    <scope>NUCLEOTIDE SEQUENCE [LARGE SCALE GENOMIC DNA]</scope>
    <source>
        <strain evidence="2">cv. Morex</strain>
    </source>
</reference>
<dbReference type="Proteomes" id="UP000011116">
    <property type="component" value="Chromosome 4H"/>
</dbReference>
<name>A0A8I6X2N0_HORVV</name>
<reference evidence="2" key="3">
    <citation type="submission" date="2022-01" db="UniProtKB">
        <authorList>
            <consortium name="EnsemblPlants"/>
        </authorList>
    </citation>
    <scope>IDENTIFICATION</scope>
    <source>
        <strain evidence="2">subsp. vulgare</strain>
    </source>
</reference>
<feature type="compositionally biased region" description="Polar residues" evidence="1">
    <location>
        <begin position="1"/>
        <end position="30"/>
    </location>
</feature>
<sequence length="86" mass="9487">MSMSSSLQNSTARHSSRSNSPFIPTEQPSHYMTGHRDSNMKYHAKERHVSAFNNATTYQGSNLVNSDGHKDALGAKVSCTVIKFLT</sequence>
<dbReference type="Gramene" id="HORVU.MOREX.r3.4HG0385500.1">
    <property type="protein sequence ID" value="HORVU.MOREX.r3.4HG0385500.1.CDS1"/>
    <property type="gene ID" value="HORVU.MOREX.r3.4HG0385500"/>
</dbReference>
<feature type="region of interest" description="Disordered" evidence="1">
    <location>
        <begin position="1"/>
        <end position="39"/>
    </location>
</feature>
<keyword evidence="3" id="KW-1185">Reference proteome</keyword>
<dbReference type="Gramene" id="HORVU.MOREX.r2.4HG0320710.1">
    <property type="protein sequence ID" value="HORVU.MOREX.r2.4HG0320710.1.CDS.1"/>
    <property type="gene ID" value="HORVU.MOREX.r2.4HG0320710"/>
</dbReference>
<protein>
    <submittedName>
        <fullName evidence="2">Uncharacterized protein</fullName>
    </submittedName>
</protein>
<dbReference type="EnsemblPlants" id="HORVU.MOREX.r3.4HG0385500.1">
    <property type="protein sequence ID" value="HORVU.MOREX.r3.4HG0385500.1.CDS1"/>
    <property type="gene ID" value="HORVU.MOREX.r3.4HG0385500"/>
</dbReference>